<feature type="compositionally biased region" description="Basic and acidic residues" evidence="5">
    <location>
        <begin position="504"/>
        <end position="523"/>
    </location>
</feature>
<evidence type="ECO:0000313" key="6">
    <source>
        <dbReference type="EMBL" id="KXS98933.1"/>
    </source>
</evidence>
<dbReference type="PANTHER" id="PTHR15157">
    <property type="entry name" value="UV RADIATION RESISTANCE-ASSOCIATED GENE PROTEIN"/>
    <property type="match status" value="1"/>
</dbReference>
<comment type="similarity">
    <text evidence="1">Belongs to the ATG14 family.</text>
</comment>
<evidence type="ECO:0000256" key="5">
    <source>
        <dbReference type="SAM" id="MobiDB-lite"/>
    </source>
</evidence>
<keyword evidence="3 4" id="KW-0175">Coiled coil</keyword>
<accession>A0A139H908</accession>
<comment type="caution">
    <text evidence="6">The sequence shown here is derived from an EMBL/GenBank/DDBJ whole genome shotgun (WGS) entry which is preliminary data.</text>
</comment>
<dbReference type="Pfam" id="PF10186">
    <property type="entry name" value="ATG14"/>
    <property type="match status" value="1"/>
</dbReference>
<dbReference type="GO" id="GO:0035493">
    <property type="term" value="P:SNARE complex assembly"/>
    <property type="evidence" value="ECO:0007669"/>
    <property type="project" value="TreeGrafter"/>
</dbReference>
<feature type="coiled-coil region" evidence="4">
    <location>
        <begin position="85"/>
        <end position="144"/>
    </location>
</feature>
<keyword evidence="7" id="KW-1185">Reference proteome</keyword>
<proteinExistence type="inferred from homology"/>
<dbReference type="GO" id="GO:0005768">
    <property type="term" value="C:endosome"/>
    <property type="evidence" value="ECO:0007669"/>
    <property type="project" value="TreeGrafter"/>
</dbReference>
<feature type="region of interest" description="Disordered" evidence="5">
    <location>
        <begin position="285"/>
        <end position="313"/>
    </location>
</feature>
<sequence>MAEDNSGCDVCARPFGARRKPLCPSCAQAILYGSRIRQAAGLLEREKHHSHAEAILRPGNDGVLASLPQDVDFDTVTTSIRKNSAERARAQREAAEFRINNVVEKAAELRKQIEDYRQAIDVRKEAIENARKELVSQKSELEKSKPRAIEPVHNTTKKTYARLEKVRSRIVDARLLLCHEAAVAMNLSRHRSSSGRSEYKLGGIVIPDLRELNTRTHASAKAPLVGGRTLAEPHDLVSEALENVARLVNLCSHYLSLRLPGELLVPHENFPRAAIMPEKSSYKTHDIKYPSSSSSQHSSPMASHTLEQDQPRARPLWLDRPLGQLAKEEESKKAYKLFIEGVTMLAYDVAWLCKTQGMDSINNFDDVCAIGKNLYQLLMASWRKAPMSRKQTGTSSKVSTTCGKEDQGTRLGVFSHNSAEHNLASAEGLLYMRDWRIGSSTRLADKLLQFLASEMSGAEWEIVKEDEWDEDREDEKAVLVGGSRRPYESKHAATMSIMTVAPHDGAEDERLSSASEAKQKEKAASGWMKVRGRGSGDGT</sequence>
<dbReference type="InterPro" id="IPR018791">
    <property type="entry name" value="UV_resistance/autophagy_Atg14"/>
</dbReference>
<dbReference type="GO" id="GO:0000323">
    <property type="term" value="C:lytic vacuole"/>
    <property type="evidence" value="ECO:0007669"/>
    <property type="project" value="TreeGrafter"/>
</dbReference>
<evidence type="ECO:0000256" key="4">
    <source>
        <dbReference type="SAM" id="Coils"/>
    </source>
</evidence>
<evidence type="ECO:0000256" key="2">
    <source>
        <dbReference type="ARBA" id="ARBA00013807"/>
    </source>
</evidence>
<dbReference type="GO" id="GO:0032991">
    <property type="term" value="C:protein-containing complex"/>
    <property type="evidence" value="ECO:0007669"/>
    <property type="project" value="UniProtKB-ARBA"/>
</dbReference>
<reference evidence="6 7" key="1">
    <citation type="submission" date="2015-07" db="EMBL/GenBank/DDBJ databases">
        <title>Comparative genomics of the Sigatoka disease complex on banana suggests a link between parallel evolutionary changes in Pseudocercospora fijiensis and Pseudocercospora eumusae and increased virulence on the banana host.</title>
        <authorList>
            <person name="Chang T.-C."/>
            <person name="Salvucci A."/>
            <person name="Crous P.W."/>
            <person name="Stergiopoulos I."/>
        </authorList>
    </citation>
    <scope>NUCLEOTIDE SEQUENCE [LARGE SCALE GENOMIC DNA]</scope>
    <source>
        <strain evidence="6 7">CBS 114824</strain>
    </source>
</reference>
<gene>
    <name evidence="6" type="ORF">AC578_7466</name>
</gene>
<dbReference type="EMBL" id="LFZN01000103">
    <property type="protein sequence ID" value="KXS98933.1"/>
    <property type="molecule type" value="Genomic_DNA"/>
</dbReference>
<organism evidence="6 7">
    <name type="scientific">Pseudocercospora eumusae</name>
    <dbReference type="NCBI Taxonomy" id="321146"/>
    <lineage>
        <taxon>Eukaryota</taxon>
        <taxon>Fungi</taxon>
        <taxon>Dikarya</taxon>
        <taxon>Ascomycota</taxon>
        <taxon>Pezizomycotina</taxon>
        <taxon>Dothideomycetes</taxon>
        <taxon>Dothideomycetidae</taxon>
        <taxon>Mycosphaerellales</taxon>
        <taxon>Mycosphaerellaceae</taxon>
        <taxon>Pseudocercospora</taxon>
    </lineage>
</organism>
<name>A0A139H908_9PEZI</name>
<dbReference type="GO" id="GO:0000149">
    <property type="term" value="F:SNARE binding"/>
    <property type="evidence" value="ECO:0007669"/>
    <property type="project" value="TreeGrafter"/>
</dbReference>
<dbReference type="OrthoDB" id="16772at2759"/>
<dbReference type="Proteomes" id="UP000070133">
    <property type="component" value="Unassembled WGS sequence"/>
</dbReference>
<feature type="region of interest" description="Disordered" evidence="5">
    <location>
        <begin position="502"/>
        <end position="539"/>
    </location>
</feature>
<protein>
    <recommendedName>
        <fullName evidence="2">Autophagy-related protein 14</fullName>
    </recommendedName>
</protein>
<dbReference type="AlphaFoldDB" id="A0A139H908"/>
<evidence type="ECO:0000256" key="1">
    <source>
        <dbReference type="ARBA" id="ARBA00009574"/>
    </source>
</evidence>
<evidence type="ECO:0000313" key="7">
    <source>
        <dbReference type="Proteomes" id="UP000070133"/>
    </source>
</evidence>
<dbReference type="PANTHER" id="PTHR15157:SF13">
    <property type="entry name" value="AUTOPHAGY-RELATED PROTEIN 14"/>
    <property type="match status" value="1"/>
</dbReference>
<feature type="compositionally biased region" description="Low complexity" evidence="5">
    <location>
        <begin position="291"/>
        <end position="303"/>
    </location>
</feature>
<evidence type="ECO:0000256" key="3">
    <source>
        <dbReference type="ARBA" id="ARBA00023054"/>
    </source>
</evidence>